<protein>
    <submittedName>
        <fullName evidence="2">Uncharacterized protein</fullName>
    </submittedName>
</protein>
<sequence>MPSMPFMISDLALDVAERLSRISCKTRSAQSAPGLATAQNKSPEHTYGAFSDVCNFLRCHPRLALPSDDAPIATTEEPRLGRQAKTAQNPGLLPTSAPIEAIESKPIFTCNIEIILTPATPIDESDNPFLADHIQEADKQGRLRQRAVLAIDAARLHAHWRSRASILEEDEMLQREVGYYSDDEGDVLEWPASWDEGSEDPFSSEEEDLLDQLDALSMFPSNPPPYPSLACYCPFPRICKAAYLMLESESDRPYAYRSKSNPGSLASPRQEQHFAKDAAVLGMRTKKAKAKAKAKLWRRAQEAIGILVREQERSLERLCDIHFDLDLALHTINDASPHAQFLLGGARHHGLSVPEEVEVPSEGNIVSAPPLMLEGAPKSPGLTRTLSPSLGQDQK</sequence>
<accession>A0A166IT86</accession>
<evidence type="ECO:0000313" key="2">
    <source>
        <dbReference type="EMBL" id="KZP20146.1"/>
    </source>
</evidence>
<name>A0A166IT86_9AGAM</name>
<feature type="compositionally biased region" description="Polar residues" evidence="1">
    <location>
        <begin position="382"/>
        <end position="395"/>
    </location>
</feature>
<evidence type="ECO:0000313" key="3">
    <source>
        <dbReference type="Proteomes" id="UP000076532"/>
    </source>
</evidence>
<reference evidence="2 3" key="1">
    <citation type="journal article" date="2016" name="Mol. Biol. Evol.">
        <title>Comparative Genomics of Early-Diverging Mushroom-Forming Fungi Provides Insights into the Origins of Lignocellulose Decay Capabilities.</title>
        <authorList>
            <person name="Nagy L.G."/>
            <person name="Riley R."/>
            <person name="Tritt A."/>
            <person name="Adam C."/>
            <person name="Daum C."/>
            <person name="Floudas D."/>
            <person name="Sun H."/>
            <person name="Yadav J.S."/>
            <person name="Pangilinan J."/>
            <person name="Larsson K.H."/>
            <person name="Matsuura K."/>
            <person name="Barry K."/>
            <person name="Labutti K."/>
            <person name="Kuo R."/>
            <person name="Ohm R.A."/>
            <person name="Bhattacharya S.S."/>
            <person name="Shirouzu T."/>
            <person name="Yoshinaga Y."/>
            <person name="Martin F.M."/>
            <person name="Grigoriev I.V."/>
            <person name="Hibbett D.S."/>
        </authorList>
    </citation>
    <scope>NUCLEOTIDE SEQUENCE [LARGE SCALE GENOMIC DNA]</scope>
    <source>
        <strain evidence="2 3">CBS 109695</strain>
    </source>
</reference>
<feature type="region of interest" description="Disordered" evidence="1">
    <location>
        <begin position="358"/>
        <end position="395"/>
    </location>
</feature>
<proteinExistence type="predicted"/>
<keyword evidence="3" id="KW-1185">Reference proteome</keyword>
<organism evidence="2 3">
    <name type="scientific">Athelia psychrophila</name>
    <dbReference type="NCBI Taxonomy" id="1759441"/>
    <lineage>
        <taxon>Eukaryota</taxon>
        <taxon>Fungi</taxon>
        <taxon>Dikarya</taxon>
        <taxon>Basidiomycota</taxon>
        <taxon>Agaricomycotina</taxon>
        <taxon>Agaricomycetes</taxon>
        <taxon>Agaricomycetidae</taxon>
        <taxon>Atheliales</taxon>
        <taxon>Atheliaceae</taxon>
        <taxon>Athelia</taxon>
    </lineage>
</organism>
<gene>
    <name evidence="2" type="ORF">FIBSPDRAFT_932411</name>
</gene>
<dbReference type="EMBL" id="KV417557">
    <property type="protein sequence ID" value="KZP20146.1"/>
    <property type="molecule type" value="Genomic_DNA"/>
</dbReference>
<dbReference type="Proteomes" id="UP000076532">
    <property type="component" value="Unassembled WGS sequence"/>
</dbReference>
<evidence type="ECO:0000256" key="1">
    <source>
        <dbReference type="SAM" id="MobiDB-lite"/>
    </source>
</evidence>
<dbReference type="AlphaFoldDB" id="A0A166IT86"/>